<organism evidence="1 2">
    <name type="scientific">Rhodococcus sacchari</name>
    <dbReference type="NCBI Taxonomy" id="2962047"/>
    <lineage>
        <taxon>Bacteria</taxon>
        <taxon>Bacillati</taxon>
        <taxon>Actinomycetota</taxon>
        <taxon>Actinomycetes</taxon>
        <taxon>Mycobacteriales</taxon>
        <taxon>Nocardiaceae</taxon>
        <taxon>Rhodococcus</taxon>
    </lineage>
</organism>
<reference evidence="1" key="1">
    <citation type="submission" date="2022-10" db="EMBL/GenBank/DDBJ databases">
        <title>Rhodococcus ferula Z13 complete genome.</title>
        <authorList>
            <person name="Long X."/>
            <person name="Zang M."/>
        </authorList>
    </citation>
    <scope>NUCLEOTIDE SEQUENCE</scope>
    <source>
        <strain evidence="1">Z13</strain>
    </source>
</reference>
<gene>
    <name evidence="1" type="ORF">OED52_14750</name>
</gene>
<sequence length="171" mass="18115">MSVTTLDPATFRHVLGHHPTGVAVVAGLDPDGQPVGLTVGTFTSVSLDPPLVGFLPTRESASFAEIRKAGRFTVNVLAHDQEHICRALARPAGTKFDGLDWTPSGNGCPLLPDVVCSIDCELESCTPAGDHYFVTGAVQDLRIHRSAAPLLFFRGGFGSFTGIDREATATR</sequence>
<proteinExistence type="predicted"/>
<evidence type="ECO:0000313" key="2">
    <source>
        <dbReference type="Proteomes" id="UP001156484"/>
    </source>
</evidence>
<protein>
    <submittedName>
        <fullName evidence="1">Flavin reductase family protein</fullName>
    </submittedName>
</protein>
<name>A0ACD4DD81_9NOCA</name>
<keyword evidence="2" id="KW-1185">Reference proteome</keyword>
<evidence type="ECO:0000313" key="1">
    <source>
        <dbReference type="EMBL" id="UYP17920.1"/>
    </source>
</evidence>
<dbReference type="EMBL" id="CP107551">
    <property type="protein sequence ID" value="UYP17920.1"/>
    <property type="molecule type" value="Genomic_DNA"/>
</dbReference>
<dbReference type="Proteomes" id="UP001156484">
    <property type="component" value="Chromosome"/>
</dbReference>
<accession>A0ACD4DD81</accession>